<dbReference type="SUPFAM" id="SSF81383">
    <property type="entry name" value="F-box domain"/>
    <property type="match status" value="1"/>
</dbReference>
<evidence type="ECO:0000259" key="2">
    <source>
        <dbReference type="SMART" id="SM00256"/>
    </source>
</evidence>
<dbReference type="PANTHER" id="PTHR31111">
    <property type="entry name" value="BNAA05G37150D PROTEIN-RELATED"/>
    <property type="match status" value="1"/>
</dbReference>
<evidence type="ECO:0000256" key="1">
    <source>
        <dbReference type="SAM" id="MobiDB-lite"/>
    </source>
</evidence>
<keyword evidence="4" id="KW-1185">Reference proteome</keyword>
<dbReference type="Proteomes" id="UP000585474">
    <property type="component" value="Unassembled WGS sequence"/>
</dbReference>
<evidence type="ECO:0000313" key="3">
    <source>
        <dbReference type="EMBL" id="GFZ12193.1"/>
    </source>
</evidence>
<dbReference type="AlphaFoldDB" id="A0A7J0GN14"/>
<dbReference type="InterPro" id="IPR036047">
    <property type="entry name" value="F-box-like_dom_sf"/>
</dbReference>
<dbReference type="InterPro" id="IPR001810">
    <property type="entry name" value="F-box_dom"/>
</dbReference>
<name>A0A7J0GN14_9ERIC</name>
<dbReference type="SMART" id="SM00256">
    <property type="entry name" value="FBOX"/>
    <property type="match status" value="1"/>
</dbReference>
<feature type="region of interest" description="Disordered" evidence="1">
    <location>
        <begin position="1"/>
        <end position="26"/>
    </location>
</feature>
<sequence length="291" mass="32781">MEKKRTRRATDGDGGDGRDGGGVSAEEELPHDLVVEEVLTRLPGKSLMRFKSVSKLWCSIIDDTRFCQAHRAHSRSCPTLLLFTMCSGLGGVTDVVNGLFCLYRGNRVWICSISADQGSECEILTLGKDESWRTIHDPSIDIWKQRVYIHEDGDENEESQYISSPRGWIRRDEDSLHQFRGHVALIPCAFVHGRCNLLGNLPTGEMLMTGTSEEEEEEEEEEINSNPIVPPLYSYDPAKGMFAKHVNNLPSSLASIRKDTKKFRIYYYEENITPLKHLLGVDESSGRKTSA</sequence>
<dbReference type="Gene3D" id="1.20.1280.50">
    <property type="match status" value="1"/>
</dbReference>
<evidence type="ECO:0000313" key="4">
    <source>
        <dbReference type="Proteomes" id="UP000585474"/>
    </source>
</evidence>
<proteinExistence type="predicted"/>
<feature type="domain" description="F-box" evidence="2">
    <location>
        <begin position="29"/>
        <end position="70"/>
    </location>
</feature>
<reference evidence="3 4" key="1">
    <citation type="submission" date="2019-07" db="EMBL/GenBank/DDBJ databases">
        <title>De Novo Assembly of kiwifruit Actinidia rufa.</title>
        <authorList>
            <person name="Sugita-Konishi S."/>
            <person name="Sato K."/>
            <person name="Mori E."/>
            <person name="Abe Y."/>
            <person name="Kisaki G."/>
            <person name="Hamano K."/>
            <person name="Suezawa K."/>
            <person name="Otani M."/>
            <person name="Fukuda T."/>
            <person name="Manabe T."/>
            <person name="Gomi K."/>
            <person name="Tabuchi M."/>
            <person name="Akimitsu K."/>
            <person name="Kataoka I."/>
        </authorList>
    </citation>
    <scope>NUCLEOTIDE SEQUENCE [LARGE SCALE GENOMIC DNA]</scope>
    <source>
        <strain evidence="4">cv. Fuchu</strain>
    </source>
</reference>
<protein>
    <submittedName>
        <fullName evidence="3">F-box and associated interaction domains-containing protein</fullName>
    </submittedName>
</protein>
<dbReference type="OrthoDB" id="1749703at2759"/>
<gene>
    <name evidence="3" type="ORF">Acr_23g0005780</name>
</gene>
<comment type="caution">
    <text evidence="3">The sequence shown here is derived from an EMBL/GenBank/DDBJ whole genome shotgun (WGS) entry which is preliminary data.</text>
</comment>
<accession>A0A7J0GN14</accession>
<dbReference type="PANTHER" id="PTHR31111:SF136">
    <property type="entry name" value="F-BOX ASSOCIATED DOMAIN-CONTAINING PROTEIN"/>
    <property type="match status" value="1"/>
</dbReference>
<dbReference type="Pfam" id="PF00646">
    <property type="entry name" value="F-box"/>
    <property type="match status" value="1"/>
</dbReference>
<feature type="compositionally biased region" description="Basic and acidic residues" evidence="1">
    <location>
        <begin position="1"/>
        <end position="19"/>
    </location>
</feature>
<dbReference type="CDD" id="cd22157">
    <property type="entry name" value="F-box_AtFBW1-like"/>
    <property type="match status" value="1"/>
</dbReference>
<organism evidence="3 4">
    <name type="scientific">Actinidia rufa</name>
    <dbReference type="NCBI Taxonomy" id="165716"/>
    <lineage>
        <taxon>Eukaryota</taxon>
        <taxon>Viridiplantae</taxon>
        <taxon>Streptophyta</taxon>
        <taxon>Embryophyta</taxon>
        <taxon>Tracheophyta</taxon>
        <taxon>Spermatophyta</taxon>
        <taxon>Magnoliopsida</taxon>
        <taxon>eudicotyledons</taxon>
        <taxon>Gunneridae</taxon>
        <taxon>Pentapetalae</taxon>
        <taxon>asterids</taxon>
        <taxon>Ericales</taxon>
        <taxon>Actinidiaceae</taxon>
        <taxon>Actinidia</taxon>
    </lineage>
</organism>
<dbReference type="EMBL" id="BJWL01000023">
    <property type="protein sequence ID" value="GFZ12193.1"/>
    <property type="molecule type" value="Genomic_DNA"/>
</dbReference>